<feature type="chain" id="PRO_5037240611" evidence="5">
    <location>
        <begin position="34"/>
        <end position="708"/>
    </location>
</feature>
<dbReference type="PANTHER" id="PTHR30069:SF29">
    <property type="entry name" value="HEMOGLOBIN AND HEMOGLOBIN-HAPTOGLOBIN-BINDING PROTEIN 1-RELATED"/>
    <property type="match status" value="1"/>
</dbReference>
<keyword evidence="2" id="KW-1134">Transmembrane beta strand</keyword>
<keyword evidence="9" id="KW-1185">Reference proteome</keyword>
<feature type="compositionally biased region" description="Basic and acidic residues" evidence="4">
    <location>
        <begin position="241"/>
        <end position="254"/>
    </location>
</feature>
<proteinExistence type="inferred from homology"/>
<dbReference type="GO" id="GO:0044718">
    <property type="term" value="P:siderophore transmembrane transport"/>
    <property type="evidence" value="ECO:0007669"/>
    <property type="project" value="TreeGrafter"/>
</dbReference>
<dbReference type="Pfam" id="PF00593">
    <property type="entry name" value="TonB_dep_Rec_b-barrel"/>
    <property type="match status" value="1"/>
</dbReference>
<keyword evidence="2 3" id="KW-0472">Membrane</keyword>
<dbReference type="EMBL" id="CP064782">
    <property type="protein sequence ID" value="QWT49457.1"/>
    <property type="molecule type" value="Genomic_DNA"/>
</dbReference>
<keyword evidence="2" id="KW-0998">Cell outer membrane</keyword>
<comment type="subcellular location">
    <subcellularLocation>
        <location evidence="2">Cell outer membrane</location>
        <topology evidence="2">Multi-pass membrane protein</topology>
    </subcellularLocation>
</comment>
<evidence type="ECO:0000256" key="3">
    <source>
        <dbReference type="RuleBase" id="RU003357"/>
    </source>
</evidence>
<keyword evidence="2" id="KW-0812">Transmembrane</keyword>
<feature type="domain" description="TonB-dependent receptor-like beta-barrel" evidence="6">
    <location>
        <begin position="246"/>
        <end position="682"/>
    </location>
</feature>
<evidence type="ECO:0000313" key="8">
    <source>
        <dbReference type="EMBL" id="QWT49457.1"/>
    </source>
</evidence>
<feature type="signal peptide" evidence="5">
    <location>
        <begin position="1"/>
        <end position="33"/>
    </location>
</feature>
<keyword evidence="8" id="KW-0675">Receptor</keyword>
<evidence type="ECO:0000259" key="7">
    <source>
        <dbReference type="Pfam" id="PF07715"/>
    </source>
</evidence>
<reference evidence="8" key="1">
    <citation type="submission" date="2020-11" db="EMBL/GenBank/DDBJ databases">
        <title>Azospira inquinata sp. nov.</title>
        <authorList>
            <person name="Moe W.M."/>
            <person name="Mikes M.C."/>
        </authorList>
    </citation>
    <scope>NUCLEOTIDE SEQUENCE</scope>
    <source>
        <strain evidence="8">Azo-3</strain>
    </source>
</reference>
<evidence type="ECO:0000256" key="1">
    <source>
        <dbReference type="ARBA" id="ARBA00022729"/>
    </source>
</evidence>
<evidence type="ECO:0000259" key="6">
    <source>
        <dbReference type="Pfam" id="PF00593"/>
    </source>
</evidence>
<evidence type="ECO:0000256" key="2">
    <source>
        <dbReference type="PROSITE-ProRule" id="PRU01360"/>
    </source>
</evidence>
<keyword evidence="3" id="KW-0798">TonB box</keyword>
<gene>
    <name evidence="8" type="ORF">Azoinq_02230</name>
</gene>
<protein>
    <submittedName>
        <fullName evidence="8">TonB-dependent receptor</fullName>
    </submittedName>
</protein>
<dbReference type="CDD" id="cd01347">
    <property type="entry name" value="ligand_gated_channel"/>
    <property type="match status" value="1"/>
</dbReference>
<accession>A0A975XV44</accession>
<feature type="domain" description="TonB-dependent receptor plug" evidence="7">
    <location>
        <begin position="70"/>
        <end position="169"/>
    </location>
</feature>
<dbReference type="KEGG" id="aiq:Azoinq_02230"/>
<dbReference type="PROSITE" id="PS52016">
    <property type="entry name" value="TONB_DEPENDENT_REC_3"/>
    <property type="match status" value="1"/>
</dbReference>
<dbReference type="InterPro" id="IPR000531">
    <property type="entry name" value="Beta-barrel_TonB"/>
</dbReference>
<dbReference type="RefSeq" id="WP_216126983.1">
    <property type="nucleotide sequence ID" value="NZ_CP064782.1"/>
</dbReference>
<feature type="region of interest" description="Disordered" evidence="4">
    <location>
        <begin position="226"/>
        <end position="257"/>
    </location>
</feature>
<sequence>MPDTARKNHSPYFYLYYLLPALTALLASQPSPASDTANTPPAEAPAPSKMFTLGEITVTACQSQDNFPGTSTITSEDMWDFSRDSLPDALNLIPGATTTPGAGSRNESLISIRGFDRSQVPLYMDGIRLYLPADNRIDFDRFLTPDLSEIQVSKGYVSVINGPDGMGGAINLVTRKPTKALEGEIRTSASLDSAGKFSGNTEYLDVGSRQEKFYIQASAEQRDVGHWRLPDSYQSTPAENGGDRNHSSKNDSRFNFKAGITPNPTDEYSINYVQQSGEKHGIGSVMGAPGTGVSAWDWPTWDTSSLYWLSHTQLNDTTYLKTKAYYNTFKNSLLAYTDSTLSQKNWESYYDDKATGFSAELGTDYFQQQTIKGAIHYRRDEHTEWQYFYKKSNSPSMPAGSTEPKQKSVEDLWSIALEDTWHLTSRLDIVGGISHDKRHTLQAQEFANTPTPPSPQLFSQPMADSSATNYQAAAIYHYSPAGKAHFSVSDRTRFPTMAERYSTRMGGAVSNPWLAPERALNMELGVADKITPKTSGEIAYFHNDVKDAIQSTNILYQGGIYSQSQNIGNAVYRGVELSLTSAVEKNLEIGGNYTYIQTSLHNPNDAAAQLTTTPQHKAFIYAKWSPTARLKVIPTIEYGGSRWSSKSTGTGYIQTGSYTLVGIKTEYQATNDFSVAFSGRNLTDRNYQVVDGYPQEGRNFMLSARLQF</sequence>
<dbReference type="InterPro" id="IPR012910">
    <property type="entry name" value="Plug_dom"/>
</dbReference>
<dbReference type="Pfam" id="PF07715">
    <property type="entry name" value="Plug"/>
    <property type="match status" value="1"/>
</dbReference>
<evidence type="ECO:0000313" key="9">
    <source>
        <dbReference type="Proteomes" id="UP000683428"/>
    </source>
</evidence>
<dbReference type="AlphaFoldDB" id="A0A975XV44"/>
<dbReference type="Proteomes" id="UP000683428">
    <property type="component" value="Chromosome"/>
</dbReference>
<dbReference type="GO" id="GO:0015344">
    <property type="term" value="F:siderophore uptake transmembrane transporter activity"/>
    <property type="evidence" value="ECO:0007669"/>
    <property type="project" value="TreeGrafter"/>
</dbReference>
<evidence type="ECO:0000256" key="5">
    <source>
        <dbReference type="SAM" id="SignalP"/>
    </source>
</evidence>
<name>A0A975XV44_9RHOO</name>
<dbReference type="PANTHER" id="PTHR30069">
    <property type="entry name" value="TONB-DEPENDENT OUTER MEMBRANE RECEPTOR"/>
    <property type="match status" value="1"/>
</dbReference>
<comment type="similarity">
    <text evidence="2 3">Belongs to the TonB-dependent receptor family.</text>
</comment>
<dbReference type="InterPro" id="IPR039426">
    <property type="entry name" value="TonB-dep_rcpt-like"/>
</dbReference>
<evidence type="ECO:0000256" key="4">
    <source>
        <dbReference type="SAM" id="MobiDB-lite"/>
    </source>
</evidence>
<dbReference type="GO" id="GO:0009279">
    <property type="term" value="C:cell outer membrane"/>
    <property type="evidence" value="ECO:0007669"/>
    <property type="project" value="UniProtKB-SubCell"/>
</dbReference>
<organism evidence="8 9">
    <name type="scientific">Azospira inquinata</name>
    <dbReference type="NCBI Taxonomy" id="2785627"/>
    <lineage>
        <taxon>Bacteria</taxon>
        <taxon>Pseudomonadati</taxon>
        <taxon>Pseudomonadota</taxon>
        <taxon>Betaproteobacteria</taxon>
        <taxon>Rhodocyclales</taxon>
        <taxon>Rhodocyclaceae</taxon>
        <taxon>Azospira</taxon>
    </lineage>
</organism>
<keyword evidence="1 5" id="KW-0732">Signal</keyword>
<keyword evidence="2" id="KW-0813">Transport</keyword>